<reference evidence="12" key="1">
    <citation type="submission" date="2016-10" db="EMBL/GenBank/DDBJ databases">
        <authorList>
            <person name="de Groot N.N."/>
        </authorList>
    </citation>
    <scope>NUCLEOTIDE SEQUENCE</scope>
</reference>
<feature type="domain" description="ABC transmembrane type-1" evidence="11">
    <location>
        <begin position="20"/>
        <end position="302"/>
    </location>
</feature>
<keyword evidence="3" id="KW-1003">Cell membrane</keyword>
<evidence type="ECO:0000256" key="1">
    <source>
        <dbReference type="ARBA" id="ARBA00004651"/>
    </source>
</evidence>
<keyword evidence="8 9" id="KW-0472">Membrane</keyword>
<dbReference type="SUPFAM" id="SSF52540">
    <property type="entry name" value="P-loop containing nucleoside triphosphate hydrolases"/>
    <property type="match status" value="1"/>
</dbReference>
<feature type="transmembrane region" description="Helical" evidence="9">
    <location>
        <begin position="241"/>
        <end position="261"/>
    </location>
</feature>
<evidence type="ECO:0000256" key="9">
    <source>
        <dbReference type="SAM" id="Phobius"/>
    </source>
</evidence>
<evidence type="ECO:0000256" key="5">
    <source>
        <dbReference type="ARBA" id="ARBA00022741"/>
    </source>
</evidence>
<dbReference type="InterPro" id="IPR027417">
    <property type="entry name" value="P-loop_NTPase"/>
</dbReference>
<dbReference type="GO" id="GO:0016887">
    <property type="term" value="F:ATP hydrolysis activity"/>
    <property type="evidence" value="ECO:0007669"/>
    <property type="project" value="InterPro"/>
</dbReference>
<dbReference type="InterPro" id="IPR011527">
    <property type="entry name" value="ABC1_TM_dom"/>
</dbReference>
<dbReference type="Pfam" id="PF00005">
    <property type="entry name" value="ABC_tran"/>
    <property type="match status" value="1"/>
</dbReference>
<evidence type="ECO:0000256" key="2">
    <source>
        <dbReference type="ARBA" id="ARBA00022448"/>
    </source>
</evidence>
<evidence type="ECO:0000256" key="8">
    <source>
        <dbReference type="ARBA" id="ARBA00023136"/>
    </source>
</evidence>
<name>A0A1W1CAX9_9ZZZZ</name>
<organism evidence="12">
    <name type="scientific">hydrothermal vent metagenome</name>
    <dbReference type="NCBI Taxonomy" id="652676"/>
    <lineage>
        <taxon>unclassified sequences</taxon>
        <taxon>metagenomes</taxon>
        <taxon>ecological metagenomes</taxon>
    </lineage>
</organism>
<feature type="transmembrane region" description="Helical" evidence="9">
    <location>
        <begin position="20"/>
        <end position="40"/>
    </location>
</feature>
<dbReference type="SUPFAM" id="SSF90123">
    <property type="entry name" value="ABC transporter transmembrane region"/>
    <property type="match status" value="1"/>
</dbReference>
<evidence type="ECO:0000256" key="6">
    <source>
        <dbReference type="ARBA" id="ARBA00022840"/>
    </source>
</evidence>
<dbReference type="InterPro" id="IPR039421">
    <property type="entry name" value="Type_1_exporter"/>
</dbReference>
<keyword evidence="4 9" id="KW-0812">Transmembrane</keyword>
<dbReference type="GO" id="GO:0005524">
    <property type="term" value="F:ATP binding"/>
    <property type="evidence" value="ECO:0007669"/>
    <property type="project" value="UniProtKB-KW"/>
</dbReference>
<sequence>MKNLFKQYLPYLMGYKWQFIFAIIGMLAVAIGTAGTIQIIKPVLDDIFVAKDATMLRIIPFLLIAVFLLKEFGQYIQTYYMSYIGLDMVRKLRNNLVSHLSYQDMQFFKTMHTGKILSYITKDITHIQNVLTDMIPNFLKESLTIILLIVYMIYESPKLAFYFLIIIPLALSPLILLAKKMRKHSKLFQKSSLDMISHLKEIFSNMEAIKANSTQKLEVYKFKKENQSVFKYLLKQAKINALTFPIIKILGSIAIGLVIYIGGTEVIEGRMSIGAFFAFATAMFMLYTPIKRIFKLYNQTQNAIVSNERIFQLLNQKLKIVSGDIEIKEPIKHISILHTSLNYNDKTALKNVSAGIDRGESIALVGDSGAGKSSFVNLLVRFYDPNQGEIIINEKYNIKDLTLSSLHQKIAYVTQRIYIFNDTIAQNIAYGQEFEERRVINALKKAYALDFIEQLEDGIYTMLRENGNNLSESQRQRIALARAIYKEPNLLILDEATSALDNKSEALIQKTLEELKPNMITIIVAHRLRTIKNSDAILVFKEGEIICRGQHEDLIKECKEYQKLAKVLV</sequence>
<dbReference type="InterPro" id="IPR036640">
    <property type="entry name" value="ABC1_TM_sf"/>
</dbReference>
<dbReference type="PROSITE" id="PS50893">
    <property type="entry name" value="ABC_TRANSPORTER_2"/>
    <property type="match status" value="1"/>
</dbReference>
<feature type="transmembrane region" description="Helical" evidence="9">
    <location>
        <begin position="55"/>
        <end position="73"/>
    </location>
</feature>
<keyword evidence="2" id="KW-0813">Transport</keyword>
<dbReference type="EMBL" id="FPHN01000149">
    <property type="protein sequence ID" value="SFV62872.1"/>
    <property type="molecule type" value="Genomic_DNA"/>
</dbReference>
<feature type="transmembrane region" description="Helical" evidence="9">
    <location>
        <begin position="273"/>
        <end position="290"/>
    </location>
</feature>
<evidence type="ECO:0000259" key="10">
    <source>
        <dbReference type="PROSITE" id="PS50893"/>
    </source>
</evidence>
<dbReference type="GO" id="GO:0015421">
    <property type="term" value="F:ABC-type oligopeptide transporter activity"/>
    <property type="evidence" value="ECO:0007669"/>
    <property type="project" value="TreeGrafter"/>
</dbReference>
<dbReference type="InterPro" id="IPR003439">
    <property type="entry name" value="ABC_transporter-like_ATP-bd"/>
</dbReference>
<feature type="transmembrane region" description="Helical" evidence="9">
    <location>
        <begin position="138"/>
        <end position="154"/>
    </location>
</feature>
<dbReference type="Pfam" id="PF00664">
    <property type="entry name" value="ABC_membrane"/>
    <property type="match status" value="1"/>
</dbReference>
<gene>
    <name evidence="12" type="ORF">MNB_SV-14-430</name>
</gene>
<evidence type="ECO:0000256" key="7">
    <source>
        <dbReference type="ARBA" id="ARBA00022989"/>
    </source>
</evidence>
<evidence type="ECO:0000256" key="3">
    <source>
        <dbReference type="ARBA" id="ARBA00022475"/>
    </source>
</evidence>
<keyword evidence="6" id="KW-0067">ATP-binding</keyword>
<dbReference type="FunFam" id="3.40.50.300:FF:000221">
    <property type="entry name" value="Multidrug ABC transporter ATP-binding protein"/>
    <property type="match status" value="1"/>
</dbReference>
<evidence type="ECO:0000313" key="12">
    <source>
        <dbReference type="EMBL" id="SFV62872.1"/>
    </source>
</evidence>
<dbReference type="Gene3D" id="3.40.50.300">
    <property type="entry name" value="P-loop containing nucleotide triphosphate hydrolases"/>
    <property type="match status" value="1"/>
</dbReference>
<evidence type="ECO:0000259" key="11">
    <source>
        <dbReference type="PROSITE" id="PS50929"/>
    </source>
</evidence>
<dbReference type="GO" id="GO:0005886">
    <property type="term" value="C:plasma membrane"/>
    <property type="evidence" value="ECO:0007669"/>
    <property type="project" value="UniProtKB-SubCell"/>
</dbReference>
<comment type="subcellular location">
    <subcellularLocation>
        <location evidence="1">Cell membrane</location>
        <topology evidence="1">Multi-pass membrane protein</topology>
    </subcellularLocation>
</comment>
<feature type="domain" description="ABC transporter" evidence="10">
    <location>
        <begin position="331"/>
        <end position="567"/>
    </location>
</feature>
<proteinExistence type="predicted"/>
<dbReference type="PROSITE" id="PS50929">
    <property type="entry name" value="ABC_TM1F"/>
    <property type="match status" value="1"/>
</dbReference>
<protein>
    <submittedName>
        <fullName evidence="12">Phospholipid-lipopolysaccharide ABC transporter</fullName>
    </submittedName>
</protein>
<feature type="transmembrane region" description="Helical" evidence="9">
    <location>
        <begin position="160"/>
        <end position="178"/>
    </location>
</feature>
<dbReference type="AlphaFoldDB" id="A0A1W1CAX9"/>
<dbReference type="SMART" id="SM00382">
    <property type="entry name" value="AAA"/>
    <property type="match status" value="1"/>
</dbReference>
<accession>A0A1W1CAX9</accession>
<keyword evidence="5" id="KW-0547">Nucleotide-binding</keyword>
<dbReference type="PANTHER" id="PTHR43394:SF1">
    <property type="entry name" value="ATP-BINDING CASSETTE SUB-FAMILY B MEMBER 10, MITOCHONDRIAL"/>
    <property type="match status" value="1"/>
</dbReference>
<dbReference type="Gene3D" id="1.20.1560.10">
    <property type="entry name" value="ABC transporter type 1, transmembrane domain"/>
    <property type="match status" value="1"/>
</dbReference>
<dbReference type="CDD" id="cd18552">
    <property type="entry name" value="ABC_6TM_MsbA_like"/>
    <property type="match status" value="1"/>
</dbReference>
<evidence type="ECO:0000256" key="4">
    <source>
        <dbReference type="ARBA" id="ARBA00022692"/>
    </source>
</evidence>
<dbReference type="InterPro" id="IPR003593">
    <property type="entry name" value="AAA+_ATPase"/>
</dbReference>
<dbReference type="PANTHER" id="PTHR43394">
    <property type="entry name" value="ATP-DEPENDENT PERMEASE MDL1, MITOCHONDRIAL"/>
    <property type="match status" value="1"/>
</dbReference>
<keyword evidence="7 9" id="KW-1133">Transmembrane helix</keyword>